<keyword evidence="2" id="KW-1185">Reference proteome</keyword>
<dbReference type="EMBL" id="CP071182">
    <property type="protein sequence ID" value="QSO45765.1"/>
    <property type="molecule type" value="Genomic_DNA"/>
</dbReference>
<organism evidence="1 2">
    <name type="scientific">Alicyclobacillus mengziensis</name>
    <dbReference type="NCBI Taxonomy" id="2931921"/>
    <lineage>
        <taxon>Bacteria</taxon>
        <taxon>Bacillati</taxon>
        <taxon>Bacillota</taxon>
        <taxon>Bacilli</taxon>
        <taxon>Bacillales</taxon>
        <taxon>Alicyclobacillaceae</taxon>
        <taxon>Alicyclobacillus</taxon>
    </lineage>
</organism>
<sequence>MADLTGFLNELHNEAVTTEDTRHRVEYAFSVGDEELSLSSLLGNSVEIRFTGQKSCIHCGRKVKKLYQNGYCFPCVTTLAECDLCIVKPHECHYHQGTCRDNSFADTHCMIPHYVYLADSSTVKVGLTRKGRQLKRWTDQGATSAVLFAQTPTRKTAGELEMHIAQYLPDKTDWRKMLRDTGEQDADLLAVRQQLMSMLDTAYAGFVLPDQGPVYRFEYPRLQGFEPNLKSLSLDKEPIVSGRLCAMKGQYLMFEHGVLNVKKHAGFHVEVSICSTVS</sequence>
<dbReference type="KEGG" id="afx:JZ786_14540"/>
<evidence type="ECO:0000313" key="2">
    <source>
        <dbReference type="Proteomes" id="UP000663505"/>
    </source>
</evidence>
<dbReference type="InterPro" id="IPR021246">
    <property type="entry name" value="DUF2797"/>
</dbReference>
<name>A0A9X7VWA1_9BACL</name>
<gene>
    <name evidence="1" type="ORF">JZ786_14540</name>
</gene>
<protein>
    <submittedName>
        <fullName evidence="1">DUF2797 domain-containing protein</fullName>
    </submittedName>
</protein>
<evidence type="ECO:0000313" key="1">
    <source>
        <dbReference type="EMBL" id="QSO45765.1"/>
    </source>
</evidence>
<proteinExistence type="predicted"/>
<accession>A0A9X7VWA1</accession>
<dbReference type="Pfam" id="PF10977">
    <property type="entry name" value="DUF2797"/>
    <property type="match status" value="1"/>
</dbReference>
<reference evidence="1 2" key="1">
    <citation type="submission" date="2021-02" db="EMBL/GenBank/DDBJ databases">
        <title>Alicyclobacillus curvatus sp. nov. and Alicyclobacillus mengziensis sp. nov., two acidophilic bacteria isolated from acid mine drainage.</title>
        <authorList>
            <person name="Huang Y."/>
        </authorList>
    </citation>
    <scope>NUCLEOTIDE SEQUENCE [LARGE SCALE GENOMIC DNA]</scope>
    <source>
        <strain evidence="1 2">S30H14</strain>
    </source>
</reference>
<dbReference type="Proteomes" id="UP000663505">
    <property type="component" value="Chromosome"/>
</dbReference>
<dbReference type="RefSeq" id="WP_206655134.1">
    <property type="nucleotide sequence ID" value="NZ_CP071182.1"/>
</dbReference>
<dbReference type="AlphaFoldDB" id="A0A9X7VWA1"/>